<sequence length="71" mass="8201">MSDKAEQTSSRTTRRIPRPPGASKSTSIRLDADVETRLRRVADLKQLPYQTLLKQFVGERLYEEEKRLGIL</sequence>
<accession>A0A918BXH0</accession>
<evidence type="ECO:0000256" key="1">
    <source>
        <dbReference type="SAM" id="MobiDB-lite"/>
    </source>
</evidence>
<comment type="caution">
    <text evidence="2">The sequence shown here is derived from an EMBL/GenBank/DDBJ whole genome shotgun (WGS) entry which is preliminary data.</text>
</comment>
<gene>
    <name evidence="2" type="ORF">GCM10008957_04620</name>
</gene>
<organism evidence="2 3">
    <name type="scientific">Deinococcus ruber</name>
    <dbReference type="NCBI Taxonomy" id="1848197"/>
    <lineage>
        <taxon>Bacteria</taxon>
        <taxon>Thermotogati</taxon>
        <taxon>Deinococcota</taxon>
        <taxon>Deinococci</taxon>
        <taxon>Deinococcales</taxon>
        <taxon>Deinococcaceae</taxon>
        <taxon>Deinococcus</taxon>
    </lineage>
</organism>
<feature type="region of interest" description="Disordered" evidence="1">
    <location>
        <begin position="1"/>
        <end position="29"/>
    </location>
</feature>
<reference evidence="2" key="1">
    <citation type="journal article" date="2014" name="Int. J. Syst. Evol. Microbiol.">
        <title>Complete genome sequence of Corynebacterium casei LMG S-19264T (=DSM 44701T), isolated from a smear-ripened cheese.</title>
        <authorList>
            <consortium name="US DOE Joint Genome Institute (JGI-PGF)"/>
            <person name="Walter F."/>
            <person name="Albersmeier A."/>
            <person name="Kalinowski J."/>
            <person name="Ruckert C."/>
        </authorList>
    </citation>
    <scope>NUCLEOTIDE SEQUENCE</scope>
    <source>
        <strain evidence="2">JCM 31311</strain>
    </source>
</reference>
<reference evidence="2" key="2">
    <citation type="submission" date="2020-09" db="EMBL/GenBank/DDBJ databases">
        <authorList>
            <person name="Sun Q."/>
            <person name="Ohkuma M."/>
        </authorList>
    </citation>
    <scope>NUCLEOTIDE SEQUENCE</scope>
    <source>
        <strain evidence="2">JCM 31311</strain>
    </source>
</reference>
<protein>
    <recommendedName>
        <fullName evidence="4">Antitoxin</fullName>
    </recommendedName>
</protein>
<evidence type="ECO:0000313" key="2">
    <source>
        <dbReference type="EMBL" id="GGQ95329.1"/>
    </source>
</evidence>
<dbReference type="RefSeq" id="WP_189087852.1">
    <property type="nucleotide sequence ID" value="NZ_BMQL01000001.1"/>
</dbReference>
<dbReference type="Proteomes" id="UP000603865">
    <property type="component" value="Unassembled WGS sequence"/>
</dbReference>
<keyword evidence="3" id="KW-1185">Reference proteome</keyword>
<dbReference type="AlphaFoldDB" id="A0A918BXH0"/>
<proteinExistence type="predicted"/>
<dbReference type="EMBL" id="BMQL01000001">
    <property type="protein sequence ID" value="GGQ95329.1"/>
    <property type="molecule type" value="Genomic_DNA"/>
</dbReference>
<name>A0A918BXH0_9DEIO</name>
<evidence type="ECO:0000313" key="3">
    <source>
        <dbReference type="Proteomes" id="UP000603865"/>
    </source>
</evidence>
<evidence type="ECO:0008006" key="4">
    <source>
        <dbReference type="Google" id="ProtNLM"/>
    </source>
</evidence>